<reference evidence="2 3" key="1">
    <citation type="journal article" date="2018" name="New Phytol.">
        <title>Phylogenomics of Endogonaceae and evolution of mycorrhizas within Mucoromycota.</title>
        <authorList>
            <person name="Chang Y."/>
            <person name="Desiro A."/>
            <person name="Na H."/>
            <person name="Sandor L."/>
            <person name="Lipzen A."/>
            <person name="Clum A."/>
            <person name="Barry K."/>
            <person name="Grigoriev I.V."/>
            <person name="Martin F.M."/>
            <person name="Stajich J.E."/>
            <person name="Smith M.E."/>
            <person name="Bonito G."/>
            <person name="Spatafora J.W."/>
        </authorList>
    </citation>
    <scope>NUCLEOTIDE SEQUENCE [LARGE SCALE GENOMIC DNA]</scope>
    <source>
        <strain evidence="2 3">GMNB39</strain>
    </source>
</reference>
<dbReference type="Proteomes" id="UP000268093">
    <property type="component" value="Unassembled WGS sequence"/>
</dbReference>
<protein>
    <submittedName>
        <fullName evidence="2">Uncharacterized protein</fullName>
    </submittedName>
</protein>
<dbReference type="AlphaFoldDB" id="A0A433B8Y9"/>
<gene>
    <name evidence="2" type="ORF">BC936DRAFT_139905</name>
</gene>
<keyword evidence="3" id="KW-1185">Reference proteome</keyword>
<evidence type="ECO:0000256" key="1">
    <source>
        <dbReference type="SAM" id="MobiDB-lite"/>
    </source>
</evidence>
<comment type="caution">
    <text evidence="2">The sequence shown here is derived from an EMBL/GenBank/DDBJ whole genome shotgun (WGS) entry which is preliminary data.</text>
</comment>
<proteinExistence type="predicted"/>
<feature type="region of interest" description="Disordered" evidence="1">
    <location>
        <begin position="1"/>
        <end position="25"/>
    </location>
</feature>
<feature type="compositionally biased region" description="Low complexity" evidence="1">
    <location>
        <begin position="14"/>
        <end position="24"/>
    </location>
</feature>
<name>A0A433B8Y9_9FUNG</name>
<accession>A0A433B8Y9</accession>
<organism evidence="2 3">
    <name type="scientific">Jimgerdemannia flammicorona</name>
    <dbReference type="NCBI Taxonomy" id="994334"/>
    <lineage>
        <taxon>Eukaryota</taxon>
        <taxon>Fungi</taxon>
        <taxon>Fungi incertae sedis</taxon>
        <taxon>Mucoromycota</taxon>
        <taxon>Mucoromycotina</taxon>
        <taxon>Endogonomycetes</taxon>
        <taxon>Endogonales</taxon>
        <taxon>Endogonaceae</taxon>
        <taxon>Jimgerdemannia</taxon>
    </lineage>
</organism>
<evidence type="ECO:0000313" key="3">
    <source>
        <dbReference type="Proteomes" id="UP000268093"/>
    </source>
</evidence>
<sequence length="102" mass="11339">MSSPTETHGDEIEASTSAAAESTTVMQPQIPTFEDFLNGIKLGACRDKLVSAGLDEEMFGEFVQCEESFIDEAIREYPLNITQKVVFKNAQEITRFRTPCEA</sequence>
<evidence type="ECO:0000313" key="2">
    <source>
        <dbReference type="EMBL" id="RUP11973.1"/>
    </source>
</evidence>
<dbReference type="EMBL" id="RBNI01016037">
    <property type="protein sequence ID" value="RUP11973.1"/>
    <property type="molecule type" value="Genomic_DNA"/>
</dbReference>